<name>A0A224XV00_9HEMI</name>
<evidence type="ECO:0000313" key="1">
    <source>
        <dbReference type="EMBL" id="JAW16387.1"/>
    </source>
</evidence>
<dbReference type="AlphaFoldDB" id="A0A224XV00"/>
<organism evidence="1">
    <name type="scientific">Panstrongylus lignarius</name>
    <dbReference type="NCBI Taxonomy" id="156445"/>
    <lineage>
        <taxon>Eukaryota</taxon>
        <taxon>Metazoa</taxon>
        <taxon>Ecdysozoa</taxon>
        <taxon>Arthropoda</taxon>
        <taxon>Hexapoda</taxon>
        <taxon>Insecta</taxon>
        <taxon>Pterygota</taxon>
        <taxon>Neoptera</taxon>
        <taxon>Paraneoptera</taxon>
        <taxon>Hemiptera</taxon>
        <taxon>Heteroptera</taxon>
        <taxon>Panheteroptera</taxon>
        <taxon>Cimicomorpha</taxon>
        <taxon>Reduviidae</taxon>
        <taxon>Triatominae</taxon>
        <taxon>Panstrongylus</taxon>
    </lineage>
</organism>
<reference evidence="1" key="1">
    <citation type="journal article" date="2018" name="PLoS Negl. Trop. Dis.">
        <title>An insight into the salivary gland and fat body transcriptome of Panstrongylus lignarius (Hemiptera: Heteroptera), the main vector of Chagas disease in Peru.</title>
        <authorList>
            <person name="Nevoa J.C."/>
            <person name="Mendes M.T."/>
            <person name="da Silva M.V."/>
            <person name="Soares S.C."/>
            <person name="Oliveira C.J.F."/>
            <person name="Ribeiro J.M.C."/>
        </authorList>
    </citation>
    <scope>NUCLEOTIDE SEQUENCE</scope>
</reference>
<proteinExistence type="predicted"/>
<sequence>MLLIVSVSQFRSSLSCSLLACPSSSSSSSSSVVSSSCFSVSSSKLVRPLHILVATFIISSSQSRLSM</sequence>
<accession>A0A224XV00</accession>
<protein>
    <submittedName>
        <fullName evidence="1">Putative secreted protein</fullName>
    </submittedName>
</protein>
<dbReference type="EMBL" id="GFTR01000039">
    <property type="protein sequence ID" value="JAW16387.1"/>
    <property type="molecule type" value="Transcribed_RNA"/>
</dbReference>